<dbReference type="Proteomes" id="UP000563898">
    <property type="component" value="Unassembled WGS sequence"/>
</dbReference>
<feature type="chain" id="PRO_5032599548" description="MspA family protein" evidence="1">
    <location>
        <begin position="34"/>
        <end position="224"/>
    </location>
</feature>
<evidence type="ECO:0000256" key="1">
    <source>
        <dbReference type="SAM" id="SignalP"/>
    </source>
</evidence>
<comment type="caution">
    <text evidence="2">The sequence shown here is derived from an EMBL/GenBank/DDBJ whole genome shotgun (WGS) entry which is preliminary data.</text>
</comment>
<evidence type="ECO:0000313" key="3">
    <source>
        <dbReference type="Proteomes" id="UP000563898"/>
    </source>
</evidence>
<dbReference type="Gene3D" id="2.60.40.1650">
    <property type="entry name" value="Porin MspA (Ig-like beta-sandwich domain)"/>
    <property type="match status" value="1"/>
</dbReference>
<dbReference type="EMBL" id="JAAXPC010000001">
    <property type="protein sequence ID" value="NKY00572.1"/>
    <property type="molecule type" value="Genomic_DNA"/>
</dbReference>
<organism evidence="2 3">
    <name type="scientific">Gordonia polyisoprenivorans</name>
    <dbReference type="NCBI Taxonomy" id="84595"/>
    <lineage>
        <taxon>Bacteria</taxon>
        <taxon>Bacillati</taxon>
        <taxon>Actinomycetota</taxon>
        <taxon>Actinomycetes</taxon>
        <taxon>Mycobacteriales</taxon>
        <taxon>Gordoniaceae</taxon>
        <taxon>Gordonia</taxon>
    </lineage>
</organism>
<dbReference type="RefSeq" id="WP_006372094.1">
    <property type="nucleotide sequence ID" value="NZ_JAAXPC010000001.1"/>
</dbReference>
<dbReference type="AlphaFoldDB" id="A0A846WFK1"/>
<feature type="signal peptide" evidence="1">
    <location>
        <begin position="1"/>
        <end position="33"/>
    </location>
</feature>
<evidence type="ECO:0008006" key="4">
    <source>
        <dbReference type="Google" id="ProtNLM"/>
    </source>
</evidence>
<protein>
    <recommendedName>
        <fullName evidence="4">MspA family protein</fullName>
    </recommendedName>
</protein>
<dbReference type="InterPro" id="IPR015286">
    <property type="entry name" value="Porin_fam_mycobact-type"/>
</dbReference>
<accession>A0A846WFK1</accession>
<name>A0A846WFK1_9ACTN</name>
<proteinExistence type="predicted"/>
<sequence>MNKIITRRVAAGVGITGAALMAITATGTGAASASPVANTTFTKTLVDGTPVKIELFGQNVNYQTSIVESFNLSREVWVSGKVRVTVGGEATGGTIAAGYIVGCQVDIGLGGGVTGDDDGNNVVVQSNGTNTPTTTTSAGVGTTLKLGPGQAGYYPIISTTDSDGDGVTDYTFTGSQGGVAYSQEQFKLEKCGGYAEAKAKVTVTVDTDAVKGVITLYGKPFSIG</sequence>
<dbReference type="Pfam" id="PF09203">
    <property type="entry name" value="MspA"/>
    <property type="match status" value="1"/>
</dbReference>
<gene>
    <name evidence="2" type="ORF">HGA05_03180</name>
</gene>
<reference evidence="2 3" key="1">
    <citation type="submission" date="2020-04" db="EMBL/GenBank/DDBJ databases">
        <title>MicrobeNet Type strains.</title>
        <authorList>
            <person name="Nicholson A.C."/>
        </authorList>
    </citation>
    <scope>NUCLEOTIDE SEQUENCE [LARGE SCALE GENOMIC DNA]</scope>
    <source>
        <strain evidence="2 3">ATCC BAA-14</strain>
    </source>
</reference>
<keyword evidence="1" id="KW-0732">Signal</keyword>
<evidence type="ECO:0000313" key="2">
    <source>
        <dbReference type="EMBL" id="NKY00572.1"/>
    </source>
</evidence>